<evidence type="ECO:0000313" key="3">
    <source>
        <dbReference type="Proteomes" id="UP000054869"/>
    </source>
</evidence>
<protein>
    <submittedName>
        <fullName evidence="2">Uncharacterized protein</fullName>
    </submittedName>
</protein>
<dbReference type="AlphaFoldDB" id="A0A0W0VTJ6"/>
<dbReference type="RefSeq" id="WP_028373527.1">
    <property type="nucleotide sequence ID" value="NZ_CAAAJD010000013.1"/>
</dbReference>
<proteinExistence type="predicted"/>
<reference evidence="2 3" key="1">
    <citation type="submission" date="2015-11" db="EMBL/GenBank/DDBJ databases">
        <title>Genomic analysis of 38 Legionella species identifies large and diverse effector repertoires.</title>
        <authorList>
            <person name="Burstein D."/>
            <person name="Amaro F."/>
            <person name="Zusman T."/>
            <person name="Lifshitz Z."/>
            <person name="Cohen O."/>
            <person name="Gilbert J.A."/>
            <person name="Pupko T."/>
            <person name="Shuman H.A."/>
            <person name="Segal G."/>
        </authorList>
    </citation>
    <scope>NUCLEOTIDE SEQUENCE [LARGE SCALE GENOMIC DNA]</scope>
    <source>
        <strain evidence="2 3">ATCC 49751</strain>
    </source>
</reference>
<keyword evidence="3" id="KW-1185">Reference proteome</keyword>
<dbReference type="STRING" id="45067.Llan_0890"/>
<dbReference type="OrthoDB" id="5653703at2"/>
<dbReference type="PATRIC" id="fig|45067.4.peg.922"/>
<comment type="caution">
    <text evidence="2">The sequence shown here is derived from an EMBL/GenBank/DDBJ whole genome shotgun (WGS) entry which is preliminary data.</text>
</comment>
<sequence>MSVLLLLLLIKTIAIFTSIKHLVVIEILFVLMLLTVTIYFKASILNIIALFIFSLTFIVSPILLFLCLAFLHNLTPWGFLLEQKAAKKAWLIFIINPILVFVLSMGFAIDTDFYTTEQSHLYLSHYLVSPDRGVITIAFFASAVYLQLIHYYYVIKVLPTFCKTPIKLNILLVSLFLLLAISFLYDFQASKKLYSLMAMVHAYLEIPLLLYLLPKKEGKIAVAPVLERKKIIR</sequence>
<dbReference type="Proteomes" id="UP000054869">
    <property type="component" value="Unassembled WGS sequence"/>
</dbReference>
<dbReference type="EMBL" id="LNYI01000015">
    <property type="protein sequence ID" value="KTD23391.1"/>
    <property type="molecule type" value="Genomic_DNA"/>
</dbReference>
<dbReference type="eggNOG" id="ENOG5030RAZ">
    <property type="taxonomic scope" value="Bacteria"/>
</dbReference>
<gene>
    <name evidence="2" type="ORF">Llan_0890</name>
</gene>
<name>A0A0W0VTJ6_9GAMM</name>
<evidence type="ECO:0000313" key="2">
    <source>
        <dbReference type="EMBL" id="KTD23391.1"/>
    </source>
</evidence>
<keyword evidence="1" id="KW-0812">Transmembrane</keyword>
<keyword evidence="1" id="KW-1133">Transmembrane helix</keyword>
<accession>A0A0W0VTJ6</accession>
<feature type="transmembrane region" description="Helical" evidence="1">
    <location>
        <begin position="47"/>
        <end position="71"/>
    </location>
</feature>
<evidence type="ECO:0000256" key="1">
    <source>
        <dbReference type="SAM" id="Phobius"/>
    </source>
</evidence>
<feature type="transmembrane region" description="Helical" evidence="1">
    <location>
        <begin position="24"/>
        <end position="40"/>
    </location>
</feature>
<keyword evidence="1" id="KW-0472">Membrane</keyword>
<feature type="transmembrane region" description="Helical" evidence="1">
    <location>
        <begin position="193"/>
        <end position="213"/>
    </location>
</feature>
<feature type="transmembrane region" description="Helical" evidence="1">
    <location>
        <begin position="134"/>
        <end position="154"/>
    </location>
</feature>
<organism evidence="2 3">
    <name type="scientific">Legionella lansingensis</name>
    <dbReference type="NCBI Taxonomy" id="45067"/>
    <lineage>
        <taxon>Bacteria</taxon>
        <taxon>Pseudomonadati</taxon>
        <taxon>Pseudomonadota</taxon>
        <taxon>Gammaproteobacteria</taxon>
        <taxon>Legionellales</taxon>
        <taxon>Legionellaceae</taxon>
        <taxon>Legionella</taxon>
    </lineage>
</organism>
<feature type="transmembrane region" description="Helical" evidence="1">
    <location>
        <begin position="166"/>
        <end position="186"/>
    </location>
</feature>
<feature type="transmembrane region" description="Helical" evidence="1">
    <location>
        <begin position="91"/>
        <end position="113"/>
    </location>
</feature>